<dbReference type="RefSeq" id="WP_083380802.1">
    <property type="nucleotide sequence ID" value="NZ_FNZX01000020.1"/>
</dbReference>
<comment type="similarity">
    <text evidence="1">Belongs to the leucine-binding protein family.</text>
</comment>
<evidence type="ECO:0000256" key="5">
    <source>
        <dbReference type="SAM" id="SignalP"/>
    </source>
</evidence>
<dbReference type="InterPro" id="IPR051010">
    <property type="entry name" value="BCAA_transport"/>
</dbReference>
<dbReference type="InterPro" id="IPR028082">
    <property type="entry name" value="Peripla_BP_I"/>
</dbReference>
<evidence type="ECO:0000256" key="4">
    <source>
        <dbReference type="ARBA" id="ARBA00022970"/>
    </source>
</evidence>
<dbReference type="CDD" id="cd06347">
    <property type="entry name" value="PBP1_ABC_LivK_ligand_binding-like"/>
    <property type="match status" value="1"/>
</dbReference>
<dbReference type="SUPFAM" id="SSF53822">
    <property type="entry name" value="Periplasmic binding protein-like I"/>
    <property type="match status" value="1"/>
</dbReference>
<evidence type="ECO:0000313" key="7">
    <source>
        <dbReference type="EMBL" id="SEL05220.1"/>
    </source>
</evidence>
<organism evidence="7 8">
    <name type="scientific">Pseudobutyrivibrio ruminis</name>
    <dbReference type="NCBI Taxonomy" id="46206"/>
    <lineage>
        <taxon>Bacteria</taxon>
        <taxon>Bacillati</taxon>
        <taxon>Bacillota</taxon>
        <taxon>Clostridia</taxon>
        <taxon>Lachnospirales</taxon>
        <taxon>Lachnospiraceae</taxon>
        <taxon>Pseudobutyrivibrio</taxon>
    </lineage>
</organism>
<feature type="signal peptide" evidence="5">
    <location>
        <begin position="1"/>
        <end position="20"/>
    </location>
</feature>
<keyword evidence="2" id="KW-0813">Transport</keyword>
<evidence type="ECO:0000256" key="3">
    <source>
        <dbReference type="ARBA" id="ARBA00022729"/>
    </source>
</evidence>
<keyword evidence="4" id="KW-0029">Amino-acid transport</keyword>
<dbReference type="GO" id="GO:0006865">
    <property type="term" value="P:amino acid transport"/>
    <property type="evidence" value="ECO:0007669"/>
    <property type="project" value="UniProtKB-KW"/>
</dbReference>
<evidence type="ECO:0000256" key="1">
    <source>
        <dbReference type="ARBA" id="ARBA00010062"/>
    </source>
</evidence>
<dbReference type="AlphaFoldDB" id="A0A1H7M1T3"/>
<protein>
    <submittedName>
        <fullName evidence="7">Branched-chain amino acid transport system substrate-binding protein</fullName>
    </submittedName>
</protein>
<dbReference type="InterPro" id="IPR028081">
    <property type="entry name" value="Leu-bd"/>
</dbReference>
<dbReference type="PANTHER" id="PTHR30483:SF6">
    <property type="entry name" value="PERIPLASMIC BINDING PROTEIN OF ABC TRANSPORTER FOR NATURAL AMINO ACIDS"/>
    <property type="match status" value="1"/>
</dbReference>
<feature type="domain" description="Leucine-binding protein" evidence="6">
    <location>
        <begin position="42"/>
        <end position="371"/>
    </location>
</feature>
<evidence type="ECO:0000259" key="6">
    <source>
        <dbReference type="Pfam" id="PF13458"/>
    </source>
</evidence>
<dbReference type="Proteomes" id="UP000182321">
    <property type="component" value="Unassembled WGS sequence"/>
</dbReference>
<dbReference type="Gene3D" id="3.40.50.2300">
    <property type="match status" value="2"/>
</dbReference>
<dbReference type="EMBL" id="FNZX01000020">
    <property type="protein sequence ID" value="SEL05220.1"/>
    <property type="molecule type" value="Genomic_DNA"/>
</dbReference>
<sequence>MKKRMLSLALCGAMVATMFAGCGDNSASTGSSENVDTSGELTWKIGGIGPTTGGAAQYGQGVMNAIQIAVDEVNAAGGINGYQVAFNFQDDEADPQKAVNAYNTLKDWGMQILEGTVTSGACAAVSAETYNDRIFQVTPSASSTSVTEGHDNTFQICFSDPNQGTVSADYIAENGLGNKIGVIYDSSDPYSTGVYQNFATEAANVGLEIVATEAFTADSKTDFTTQLQKCKDAEADLLFLPFYYTEGSIVLTQANKMGYEPTMFGVDGFDGLLGVENFDVSLAEGVYLLTPFAADAEDEATQSFVSKYEEQYGGTPNQFAADAYDGIYILKEALESANLTPEASNEEICEALIAAIQEVNYDGLTGEGMTWNAAGEVSKSPKAVIIQDGGYVSVQ</sequence>
<dbReference type="PRINTS" id="PR00337">
    <property type="entry name" value="LEUILEVALBP"/>
</dbReference>
<proteinExistence type="inferred from homology"/>
<dbReference type="InterPro" id="IPR000709">
    <property type="entry name" value="Leu_Ile_Val-bd"/>
</dbReference>
<gene>
    <name evidence="7" type="ORF">SAMN02910377_02521</name>
</gene>
<dbReference type="PANTHER" id="PTHR30483">
    <property type="entry name" value="LEUCINE-SPECIFIC-BINDING PROTEIN"/>
    <property type="match status" value="1"/>
</dbReference>
<feature type="chain" id="PRO_5039705045" evidence="5">
    <location>
        <begin position="21"/>
        <end position="395"/>
    </location>
</feature>
<keyword evidence="8" id="KW-1185">Reference proteome</keyword>
<name>A0A1H7M1T3_9FIRM</name>
<dbReference type="Pfam" id="PF13458">
    <property type="entry name" value="Peripla_BP_6"/>
    <property type="match status" value="1"/>
</dbReference>
<keyword evidence="3 5" id="KW-0732">Signal</keyword>
<accession>A0A1H7M1T3</accession>
<evidence type="ECO:0000256" key="2">
    <source>
        <dbReference type="ARBA" id="ARBA00022448"/>
    </source>
</evidence>
<dbReference type="PROSITE" id="PS51257">
    <property type="entry name" value="PROKAR_LIPOPROTEIN"/>
    <property type="match status" value="1"/>
</dbReference>
<evidence type="ECO:0000313" key="8">
    <source>
        <dbReference type="Proteomes" id="UP000182321"/>
    </source>
</evidence>
<reference evidence="8" key="1">
    <citation type="submission" date="2016-10" db="EMBL/GenBank/DDBJ databases">
        <authorList>
            <person name="Varghese N."/>
        </authorList>
    </citation>
    <scope>NUCLEOTIDE SEQUENCE [LARGE SCALE GENOMIC DNA]</scope>
    <source>
        <strain evidence="8">ACV-9</strain>
    </source>
</reference>